<reference evidence="1 2" key="1">
    <citation type="journal article" date="2016" name="Virology">
        <title>The genomic content and context of auxiliary metabolic genes in marine cyanomyoviruses.</title>
        <authorList>
            <person name="Crummett L.T."/>
            <person name="Puxty R.J."/>
            <person name="Weihe C."/>
            <person name="Marston M.F."/>
            <person name="Martiny J.B."/>
        </authorList>
    </citation>
    <scope>NUCLEOTIDE SEQUENCE [LARGE SCALE GENOMIC DNA]</scope>
    <source>
        <strain evidence="1">0810PA29</strain>
    </source>
</reference>
<evidence type="ECO:0000313" key="1">
    <source>
        <dbReference type="EMBL" id="AOV59978.1"/>
    </source>
</evidence>
<protein>
    <submittedName>
        <fullName evidence="1">Uncharacterized protein</fullName>
    </submittedName>
</protein>
<dbReference type="Proteomes" id="UP000224839">
    <property type="component" value="Segment"/>
</dbReference>
<organism evidence="1 2">
    <name type="scientific">Synechococcus phage S-CAM8</name>
    <dbReference type="NCBI Taxonomy" id="754038"/>
    <lineage>
        <taxon>Viruses</taxon>
        <taxon>Duplodnaviria</taxon>
        <taxon>Heunggongvirae</taxon>
        <taxon>Uroviricota</taxon>
        <taxon>Caudoviricetes</taxon>
        <taxon>Pantevenvirales</taxon>
        <taxon>Kyanoviridae</taxon>
        <taxon>Neritesvirus</taxon>
        <taxon>Neritesvirus scam8</taxon>
    </lineage>
</organism>
<proteinExistence type="predicted"/>
<dbReference type="EMBL" id="KU686203">
    <property type="protein sequence ID" value="AOV59978.1"/>
    <property type="molecule type" value="Genomic_DNA"/>
</dbReference>
<sequence>MTALAQKNEKAPSFGTAINALRPDCEWIIYENDLTKFEWSDINKLPRPTDEEITNEYDKQLAVWTGNQYQRDRAPKYPAIEKQLDMLYHDIKEGNLNSGTWIAAIEAIKDADPKPAE</sequence>
<gene>
    <name evidence="1" type="ORF">P29A0810_042</name>
</gene>
<accession>A0A1D8KMX2</accession>
<name>A0A1D8KMX2_9CAUD</name>
<evidence type="ECO:0000313" key="2">
    <source>
        <dbReference type="Proteomes" id="UP000224839"/>
    </source>
</evidence>